<dbReference type="PANTHER" id="PTHR45947:SF13">
    <property type="entry name" value="TRANSFERASE"/>
    <property type="match status" value="1"/>
</dbReference>
<evidence type="ECO:0000313" key="5">
    <source>
        <dbReference type="Proteomes" id="UP000035930"/>
    </source>
</evidence>
<reference evidence="3" key="2">
    <citation type="submission" date="2017-08" db="EMBL/GenBank/DDBJ databases">
        <title>Complete Genome Sequence of Francisella noatunensis subsp. orientalis strain FNO190.</title>
        <authorList>
            <person name="Pereira F.L."/>
            <person name="Goncalves L.A."/>
            <person name="Guilherme T.C."/>
            <person name="Soares S.C."/>
            <person name="Dorella F.A."/>
            <person name="Carvalho A.F."/>
            <person name="Leibowitz M.P."/>
            <person name="Leal C.A.G."/>
            <person name="Azevedo V.A.C."/>
            <person name="Figueiredo H.C.P."/>
        </authorList>
    </citation>
    <scope>NUCLEOTIDE SEQUENCE</scope>
    <source>
        <strain evidence="3">FNO190</strain>
    </source>
</reference>
<dbReference type="Proteomes" id="UP000035930">
    <property type="component" value="Chromosome"/>
</dbReference>
<feature type="domain" description="Glycosyltransferase subfamily 4-like N-terminal" evidence="2">
    <location>
        <begin position="53"/>
        <end position="204"/>
    </location>
</feature>
<dbReference type="Gene3D" id="3.40.50.2000">
    <property type="entry name" value="Glycogen Phosphorylase B"/>
    <property type="match status" value="2"/>
</dbReference>
<dbReference type="GeneID" id="45433566"/>
<evidence type="ECO:0000313" key="6">
    <source>
        <dbReference type="Proteomes" id="UP000774689"/>
    </source>
</evidence>
<evidence type="ECO:0000313" key="3">
    <source>
        <dbReference type="EMBL" id="AKN89094.1"/>
    </source>
</evidence>
<dbReference type="PANTHER" id="PTHR45947">
    <property type="entry name" value="SULFOQUINOVOSYL TRANSFERASE SQD2"/>
    <property type="match status" value="1"/>
</dbReference>
<dbReference type="GO" id="GO:0016757">
    <property type="term" value="F:glycosyltransferase activity"/>
    <property type="evidence" value="ECO:0007669"/>
    <property type="project" value="InterPro"/>
</dbReference>
<dbReference type="EMBL" id="CP011923">
    <property type="protein sequence ID" value="AKN89094.1"/>
    <property type="molecule type" value="Genomic_DNA"/>
</dbReference>
<reference evidence="4" key="3">
    <citation type="journal article" date="2020" name="Int. J. Syst. Evol. Microbiol.">
        <title>Reclassification of Francisella noatunensis subsp. orientalis Ottem et al. 2009 as Francisella orientalis sp. nov., Francisella noatunensis subsp. chilensis subsp. nov. and emended description of Francisella noatunensis.</title>
        <authorList>
            <person name="Ramirez-Paredes J.G."/>
            <person name="Larsson P."/>
            <person name="Thompson K.D."/>
            <person name="Penman D.J."/>
            <person name="Busse H.J."/>
            <person name="Ohrman C."/>
            <person name="Sjodin A."/>
            <person name="Soto E."/>
            <person name="Richards R.H."/>
            <person name="Adams A."/>
            <person name="Colquhoun D.J."/>
        </authorList>
    </citation>
    <scope>NUCLEOTIDE SEQUENCE</scope>
    <source>
        <strain evidence="4">LADL-07285A</strain>
    </source>
</reference>
<dbReference type="SUPFAM" id="SSF53756">
    <property type="entry name" value="UDP-Glycosyltransferase/glycogen phosphorylase"/>
    <property type="match status" value="1"/>
</dbReference>
<dbReference type="RefSeq" id="WP_014714853.1">
    <property type="nucleotide sequence ID" value="NZ_CP011923.2"/>
</dbReference>
<proteinExistence type="predicted"/>
<dbReference type="Proteomes" id="UP000774689">
    <property type="component" value="Unassembled WGS sequence"/>
</dbReference>
<dbReference type="InterPro" id="IPR050194">
    <property type="entry name" value="Glycosyltransferase_grp1"/>
</dbReference>
<feature type="domain" description="Glycosyl transferase family 1" evidence="1">
    <location>
        <begin position="216"/>
        <end position="343"/>
    </location>
</feature>
<dbReference type="InterPro" id="IPR028098">
    <property type="entry name" value="Glyco_trans_4-like_N"/>
</dbReference>
<evidence type="ECO:0000259" key="2">
    <source>
        <dbReference type="Pfam" id="PF13439"/>
    </source>
</evidence>
<keyword evidence="3" id="KW-0808">Transferase</keyword>
<keyword evidence="5" id="KW-1185">Reference proteome</keyword>
<name>A0AAP7KJ87_9GAMM</name>
<organism evidence="4 6">
    <name type="scientific">Francisella orientalis</name>
    <dbReference type="NCBI Taxonomy" id="299583"/>
    <lineage>
        <taxon>Bacteria</taxon>
        <taxon>Pseudomonadati</taxon>
        <taxon>Pseudomonadota</taxon>
        <taxon>Gammaproteobacteria</taxon>
        <taxon>Thiotrichales</taxon>
        <taxon>Francisellaceae</taxon>
        <taxon>Francisella</taxon>
    </lineage>
</organism>
<dbReference type="CDD" id="cd03801">
    <property type="entry name" value="GT4_PimA-like"/>
    <property type="match status" value="1"/>
</dbReference>
<dbReference type="EMBL" id="QPQM01000011">
    <property type="protein sequence ID" value="NIY56633.1"/>
    <property type="molecule type" value="Genomic_DNA"/>
</dbReference>
<reference evidence="5" key="1">
    <citation type="submission" date="2015-02" db="EMBL/GenBank/DDBJ databases">
        <title>Complete genome sequence of Francisella noatunensis subsp. orientalis FNO190 isolated from farm-raised Nile tilapia in Brazil.</title>
        <authorList>
            <person name="Figueiredo H.C.P."/>
            <person name="Leal C.A.G."/>
            <person name="Pereira F.L."/>
            <person name="Soares S.C."/>
            <person name="Goncalves L.A."/>
            <person name="Dorella F.A."/>
            <person name="Carvalho A.F."/>
            <person name="Azevedo V.A.C."/>
        </authorList>
    </citation>
    <scope>NUCLEOTIDE SEQUENCE [LARGE SCALE GENOMIC DNA]</scope>
    <source>
        <strain evidence="5">FNO190</strain>
    </source>
</reference>
<dbReference type="AlphaFoldDB" id="A0AAP7KJ87"/>
<protein>
    <submittedName>
        <fullName evidence="3">Glycosyl transferase, group 1</fullName>
    </submittedName>
    <submittedName>
        <fullName evidence="4">Glycosyltransferase</fullName>
    </submittedName>
</protein>
<evidence type="ECO:0000259" key="1">
    <source>
        <dbReference type="Pfam" id="PF00534"/>
    </source>
</evidence>
<dbReference type="Pfam" id="PF00534">
    <property type="entry name" value="Glycos_transf_1"/>
    <property type="match status" value="1"/>
</dbReference>
<evidence type="ECO:0000313" key="4">
    <source>
        <dbReference type="EMBL" id="NIY56633.1"/>
    </source>
</evidence>
<dbReference type="InterPro" id="IPR001296">
    <property type="entry name" value="Glyco_trans_1"/>
</dbReference>
<dbReference type="Pfam" id="PF13439">
    <property type="entry name" value="Glyco_transf_4"/>
    <property type="match status" value="1"/>
</dbReference>
<accession>A0AAP7KJ87</accession>
<gene>
    <name evidence="4" type="ORF">CHQ83_04715</name>
    <name evidence="3" type="ORF">FNO190_1465</name>
</gene>
<sequence length="385" mass="44816">MKILIVHNRYQSNNIGGEDIVYDNELKSLRELHGEDNVLAYQVSNDDISKFSLLFGIWFSLKHYRNIKKIVRDNNIDIVHVHNFFPLLTPSVFKAAKKSGAKVVYTLHNYRLWCISGILYRDGFGACELCTKSKLPIFGIKNKCYRKSRLQSLVAQAAFSFYRFFRMFKNFDYYFVLTDFQRQKIKELGIPNHKIILKPNSISLAVMDNQHIQKIKQNYIYVGRLEESKGIFELLDTWISLDDKFVLTVVGDSPDSDEIINKYSSKNIIFIGKCTREETLSLISQSKYLIQPALLYETFGLTIIEAMSFGVPVIGFDIGTRRDFIKNRENGFITTKNDLQRTIQNSYDYSNYELMSQNAKNTAKQYQNDYIIARQLEIYKNILEG</sequence>